<comment type="caution">
    <text evidence="1">The sequence shown here is derived from an EMBL/GenBank/DDBJ whole genome shotgun (WGS) entry which is preliminary data.</text>
</comment>
<dbReference type="Proteomes" id="UP000612899">
    <property type="component" value="Unassembled WGS sequence"/>
</dbReference>
<gene>
    <name evidence="1" type="ORF">Rhe02_15650</name>
</gene>
<proteinExistence type="predicted"/>
<sequence>MELSIGRKVITAGYPRERRWVSGVDLEMPSAKQGDCLLADLKHCAETKQAIVTHAGPHP</sequence>
<organism evidence="1 2">
    <name type="scientific">Rhizocola hellebori</name>
    <dbReference type="NCBI Taxonomy" id="1392758"/>
    <lineage>
        <taxon>Bacteria</taxon>
        <taxon>Bacillati</taxon>
        <taxon>Actinomycetota</taxon>
        <taxon>Actinomycetes</taxon>
        <taxon>Micromonosporales</taxon>
        <taxon>Micromonosporaceae</taxon>
        <taxon>Rhizocola</taxon>
    </lineage>
</organism>
<protein>
    <submittedName>
        <fullName evidence="1">Uncharacterized protein</fullName>
    </submittedName>
</protein>
<accession>A0A8J3Q3Z0</accession>
<reference evidence="1" key="1">
    <citation type="submission" date="2021-01" db="EMBL/GenBank/DDBJ databases">
        <title>Whole genome shotgun sequence of Rhizocola hellebori NBRC 109834.</title>
        <authorList>
            <person name="Komaki H."/>
            <person name="Tamura T."/>
        </authorList>
    </citation>
    <scope>NUCLEOTIDE SEQUENCE</scope>
    <source>
        <strain evidence="1">NBRC 109834</strain>
    </source>
</reference>
<evidence type="ECO:0000313" key="2">
    <source>
        <dbReference type="Proteomes" id="UP000612899"/>
    </source>
</evidence>
<evidence type="ECO:0000313" key="1">
    <source>
        <dbReference type="EMBL" id="GIH03498.1"/>
    </source>
</evidence>
<dbReference type="RefSeq" id="WP_203907401.1">
    <property type="nucleotide sequence ID" value="NZ_BONY01000007.1"/>
</dbReference>
<dbReference type="AlphaFoldDB" id="A0A8J3Q3Z0"/>
<keyword evidence="2" id="KW-1185">Reference proteome</keyword>
<dbReference type="EMBL" id="BONY01000007">
    <property type="protein sequence ID" value="GIH03498.1"/>
    <property type="molecule type" value="Genomic_DNA"/>
</dbReference>
<name>A0A8J3Q3Z0_9ACTN</name>